<dbReference type="Pfam" id="PF00069">
    <property type="entry name" value="Pkinase"/>
    <property type="match status" value="1"/>
</dbReference>
<keyword evidence="4" id="KW-0547">Nucleotide-binding</keyword>
<dbReference type="PROSITE" id="PS50011">
    <property type="entry name" value="PROTEIN_KINASE_DOM"/>
    <property type="match status" value="1"/>
</dbReference>
<dbReference type="Gene3D" id="1.50.10.20">
    <property type="match status" value="2"/>
</dbReference>
<dbReference type="GO" id="GO:0005975">
    <property type="term" value="P:carbohydrate metabolic process"/>
    <property type="evidence" value="ECO:0007669"/>
    <property type="project" value="InterPro"/>
</dbReference>
<dbReference type="Gene3D" id="1.10.510.10">
    <property type="entry name" value="Transferase(Phosphotransferase) domain 1"/>
    <property type="match status" value="1"/>
</dbReference>
<comment type="caution">
    <text evidence="8">The sequence shown here is derived from an EMBL/GenBank/DDBJ whole genome shotgun (WGS) entry which is preliminary data.</text>
</comment>
<dbReference type="InterPro" id="IPR011009">
    <property type="entry name" value="Kinase-like_dom_sf"/>
</dbReference>
<dbReference type="RefSeq" id="WP_167967789.1">
    <property type="nucleotide sequence ID" value="NZ_BHZG01000013.1"/>
</dbReference>
<evidence type="ECO:0000256" key="2">
    <source>
        <dbReference type="ARBA" id="ARBA00022527"/>
    </source>
</evidence>
<dbReference type="SMART" id="SM01260">
    <property type="entry name" value="LANC_like"/>
    <property type="match status" value="1"/>
</dbReference>
<evidence type="ECO:0000259" key="7">
    <source>
        <dbReference type="PROSITE" id="PS50011"/>
    </source>
</evidence>
<dbReference type="PANTHER" id="PTHR43289:SF6">
    <property type="entry name" value="SERINE_THREONINE-PROTEIN KINASE NEKL-3"/>
    <property type="match status" value="1"/>
</dbReference>
<dbReference type="GO" id="GO:0005524">
    <property type="term" value="F:ATP binding"/>
    <property type="evidence" value="ECO:0007669"/>
    <property type="project" value="UniProtKB-KW"/>
</dbReference>
<keyword evidence="2" id="KW-0723">Serine/threonine-protein kinase</keyword>
<dbReference type="EC" id="2.7.11.1" evidence="1"/>
<keyword evidence="6" id="KW-0067">ATP-binding</keyword>
<dbReference type="InterPro" id="IPR058053">
    <property type="entry name" value="RamC_C"/>
</dbReference>
<dbReference type="InterPro" id="IPR012341">
    <property type="entry name" value="6hp_glycosidase-like_sf"/>
</dbReference>
<dbReference type="EMBL" id="JAAVJD010000008">
    <property type="protein sequence ID" value="NJQ04490.1"/>
    <property type="molecule type" value="Genomic_DNA"/>
</dbReference>
<evidence type="ECO:0000256" key="1">
    <source>
        <dbReference type="ARBA" id="ARBA00012513"/>
    </source>
</evidence>
<evidence type="ECO:0000256" key="5">
    <source>
        <dbReference type="ARBA" id="ARBA00022777"/>
    </source>
</evidence>
<dbReference type="SMART" id="SM00220">
    <property type="entry name" value="S_TKc"/>
    <property type="match status" value="1"/>
</dbReference>
<dbReference type="AlphaFoldDB" id="A0A7X6CXX3"/>
<feature type="domain" description="Protein kinase" evidence="7">
    <location>
        <begin position="225"/>
        <end position="530"/>
    </location>
</feature>
<dbReference type="SUPFAM" id="SSF158745">
    <property type="entry name" value="LanC-like"/>
    <property type="match status" value="1"/>
</dbReference>
<protein>
    <recommendedName>
        <fullName evidence="1">non-specific serine/threonine protein kinase</fullName>
        <ecNumber evidence="1">2.7.11.1</ecNumber>
    </recommendedName>
</protein>
<evidence type="ECO:0000256" key="3">
    <source>
        <dbReference type="ARBA" id="ARBA00022679"/>
    </source>
</evidence>
<sequence length="863" mass="92769">MRNPYRFAVADQDFYSPLHLAVDPSGELRPAAVPDGWAEGRRGVWTTWMPADRPVAECGWKVHVAPRADRLAPVLERAAAVCFDLGIGFKHVTSPLLHRVLHQKQGAREQVGKFLAAYPDDVPAARRLMERLAAELDGEEGPYVLSDRRFGDRGIVFYRYGAFRSRQLLRADGTTASTVRDGAGRLVEDIRRPSFRLPEGITDPFRAEQPPAGTTGATAHTLRGYTFERVLRFTTSGGTYQGRELATGRQVFIKEARPHTAVGPDGRDACARLRREAETLRLLHRADPGLAPEPLNCFQEWEHLFLVTEFIEGSNLMTWGARHNPVIAALSGAEEITSYLARAERLIARIESAVKRLHATGHVFIDVSPGNVLVDEDDHPRLIDFEAASPTAGPLTAITTPGFTPPAALVGDDPTVFDTYGLGALVLSLVMPLHQVLQRDPGMLAHLRADLQLRAPFPEPLWERLSRYHTEDRVPPGSVALPTPAEVAAAPAAALATLRDRTADGLLALAGRRDERVFPTVPEGLLSNGLSVMYGTAGVLHALRRAGRTAPDEVLQEFRREALASPGALPPGLHTGLAGVAWVLADHGLLDEATTLLDTATTHPLLGTDATLASGAAGVALAHLALHGHTGDPRHLRRAGELTAALATAPDLIPLLGPDDATGLLYGRCGIALALQQFAAVSGESAPLRVAVRLLHAELDRDPDPSAPTLAFPVSRTDPRVLPYLYSGSAGMTQVVTRCLRHTEDDRLTAALPRLTARLGHRFTAMTGLYQGLSGLGLALSEHAHLTGDPATASAALDVGQGLFKSAVRHPEGVRFLGDQMLRFSAELWSGSAGVLLFLAQLLAPAPNPFFTVDADAPAARRG</sequence>
<evidence type="ECO:0000313" key="9">
    <source>
        <dbReference type="Proteomes" id="UP000578686"/>
    </source>
</evidence>
<dbReference type="Proteomes" id="UP000578686">
    <property type="component" value="Unassembled WGS sequence"/>
</dbReference>
<keyword evidence="5 8" id="KW-0418">Kinase</keyword>
<gene>
    <name evidence="8" type="ORF">HCN56_02560</name>
</gene>
<dbReference type="NCBIfam" id="NF038151">
    <property type="entry name" value="lanthi_synth_III"/>
    <property type="match status" value="1"/>
</dbReference>
<dbReference type="CDD" id="cd04791">
    <property type="entry name" value="LanC_SerThrkinase"/>
    <property type="match status" value="1"/>
</dbReference>
<dbReference type="InterPro" id="IPR000719">
    <property type="entry name" value="Prot_kinase_dom"/>
</dbReference>
<dbReference type="Gene3D" id="1.50.10.10">
    <property type="match status" value="1"/>
</dbReference>
<keyword evidence="3" id="KW-0808">Transferase</keyword>
<dbReference type="GO" id="GO:0004674">
    <property type="term" value="F:protein serine/threonine kinase activity"/>
    <property type="evidence" value="ECO:0007669"/>
    <property type="project" value="UniProtKB-KW"/>
</dbReference>
<dbReference type="InterPro" id="IPR007822">
    <property type="entry name" value="LANC-like"/>
</dbReference>
<dbReference type="Pfam" id="PF25816">
    <property type="entry name" value="RamC_N"/>
    <property type="match status" value="1"/>
</dbReference>
<evidence type="ECO:0000256" key="6">
    <source>
        <dbReference type="ARBA" id="ARBA00022840"/>
    </source>
</evidence>
<keyword evidence="9" id="KW-1185">Reference proteome</keyword>
<reference evidence="8 9" key="1">
    <citation type="submission" date="2020-03" db="EMBL/GenBank/DDBJ databases">
        <title>Draft genome of Streptomyces sp. ventii, isolated from the Axial Seamount in the Pacific Ocean, and resequencing of the two type strains Streptomyces lonarensis strain NCL 716 and Streptomyces bohaiensis strain 11A07.</title>
        <authorList>
            <person name="Loughran R.M."/>
            <person name="Pfannmuller K.M."/>
            <person name="Wasson B.J."/>
            <person name="Deadmond M.C."/>
            <person name="Paddock B.E."/>
            <person name="Koyack M.J."/>
            <person name="Gallegos D.A."/>
            <person name="Mitchell E.A."/>
            <person name="Ushijima B."/>
            <person name="Saw J.H."/>
            <person name="Mcphail K.L."/>
            <person name="Videau P."/>
        </authorList>
    </citation>
    <scope>NUCLEOTIDE SEQUENCE [LARGE SCALE GENOMIC DNA]</scope>
    <source>
        <strain evidence="8 9">NCL716</strain>
    </source>
</reference>
<dbReference type="SUPFAM" id="SSF56112">
    <property type="entry name" value="Protein kinase-like (PK-like)"/>
    <property type="match status" value="1"/>
</dbReference>
<evidence type="ECO:0000256" key="4">
    <source>
        <dbReference type="ARBA" id="ARBA00022741"/>
    </source>
</evidence>
<dbReference type="Pfam" id="PF05147">
    <property type="entry name" value="LANC_like"/>
    <property type="match status" value="1"/>
</dbReference>
<proteinExistence type="predicted"/>
<dbReference type="InterPro" id="IPR057929">
    <property type="entry name" value="RamC_N"/>
</dbReference>
<evidence type="ECO:0000313" key="8">
    <source>
        <dbReference type="EMBL" id="NJQ04490.1"/>
    </source>
</evidence>
<accession>A0A7X6CXX3</accession>
<organism evidence="8 9">
    <name type="scientific">Streptomyces lonarensis</name>
    <dbReference type="NCBI Taxonomy" id="700599"/>
    <lineage>
        <taxon>Bacteria</taxon>
        <taxon>Bacillati</taxon>
        <taxon>Actinomycetota</taxon>
        <taxon>Actinomycetes</taxon>
        <taxon>Kitasatosporales</taxon>
        <taxon>Streptomycetaceae</taxon>
        <taxon>Streptomyces</taxon>
    </lineage>
</organism>
<dbReference type="InterPro" id="IPR053524">
    <property type="entry name" value="Aerial_hyphae_peptide-synth"/>
</dbReference>
<name>A0A7X6CXX3_9ACTN</name>
<dbReference type="GO" id="GO:0031179">
    <property type="term" value="P:peptide modification"/>
    <property type="evidence" value="ECO:0007669"/>
    <property type="project" value="InterPro"/>
</dbReference>
<dbReference type="PANTHER" id="PTHR43289">
    <property type="entry name" value="MITOGEN-ACTIVATED PROTEIN KINASE KINASE KINASE 20-RELATED"/>
    <property type="match status" value="1"/>
</dbReference>